<dbReference type="STRING" id="133383.A0A1R0GPT6"/>
<evidence type="ECO:0000313" key="3">
    <source>
        <dbReference type="Proteomes" id="UP000187455"/>
    </source>
</evidence>
<reference evidence="2 3" key="1">
    <citation type="journal article" date="2016" name="Mol. Biol. Evol.">
        <title>Genome-Wide Survey of Gut Fungi (Harpellales) Reveals the First Horizontally Transferred Ubiquitin Gene from a Mosquito Host.</title>
        <authorList>
            <person name="Wang Y."/>
            <person name="White M.M."/>
            <person name="Kvist S."/>
            <person name="Moncalvo J.M."/>
        </authorList>
    </citation>
    <scope>NUCLEOTIDE SEQUENCE [LARGE SCALE GENOMIC DNA]</scope>
    <source>
        <strain evidence="2 3">ALG-7-W6</strain>
    </source>
</reference>
<dbReference type="GO" id="GO:0005782">
    <property type="term" value="C:peroxisomal matrix"/>
    <property type="evidence" value="ECO:0007669"/>
    <property type="project" value="TreeGrafter"/>
</dbReference>
<dbReference type="InterPro" id="IPR038917">
    <property type="entry name" value="Malonyl_CoA_deC"/>
</dbReference>
<dbReference type="Gene3D" id="3.40.630.150">
    <property type="entry name" value="Malonyl-CoA decarboxylase, catalytic domain"/>
    <property type="match status" value="1"/>
</dbReference>
<gene>
    <name evidence="2" type="ORF">AYI68_g7040</name>
</gene>
<name>A0A1R0GPT6_9FUNG</name>
<evidence type="ECO:0000313" key="2">
    <source>
        <dbReference type="EMBL" id="OLY78902.1"/>
    </source>
</evidence>
<dbReference type="GO" id="GO:0005759">
    <property type="term" value="C:mitochondrial matrix"/>
    <property type="evidence" value="ECO:0007669"/>
    <property type="project" value="TreeGrafter"/>
</dbReference>
<dbReference type="GO" id="GO:0006633">
    <property type="term" value="P:fatty acid biosynthetic process"/>
    <property type="evidence" value="ECO:0007669"/>
    <property type="project" value="InterPro"/>
</dbReference>
<dbReference type="AlphaFoldDB" id="A0A1R0GPT6"/>
<dbReference type="EMBL" id="LSSL01005340">
    <property type="protein sequence ID" value="OLY78902.1"/>
    <property type="molecule type" value="Genomic_DNA"/>
</dbReference>
<dbReference type="PANTHER" id="PTHR28641:SF1">
    <property type="entry name" value="MALONYL-COA DECARBOXYLASE, MITOCHONDRIAL"/>
    <property type="match status" value="1"/>
</dbReference>
<dbReference type="PANTHER" id="PTHR28641">
    <property type="match status" value="1"/>
</dbReference>
<dbReference type="GO" id="GO:0050080">
    <property type="term" value="F:malonyl-CoA decarboxylase activity"/>
    <property type="evidence" value="ECO:0007669"/>
    <property type="project" value="InterPro"/>
</dbReference>
<feature type="domain" description="Malonyl-CoA decarboxylase C-terminal" evidence="1">
    <location>
        <begin position="1"/>
        <end position="216"/>
    </location>
</feature>
<dbReference type="GO" id="GO:2001294">
    <property type="term" value="P:malonyl-CoA catabolic process"/>
    <property type="evidence" value="ECO:0007669"/>
    <property type="project" value="TreeGrafter"/>
</dbReference>
<dbReference type="GO" id="GO:0006085">
    <property type="term" value="P:acetyl-CoA biosynthetic process"/>
    <property type="evidence" value="ECO:0007669"/>
    <property type="project" value="TreeGrafter"/>
</dbReference>
<organism evidence="2 3">
    <name type="scientific">Smittium mucronatum</name>
    <dbReference type="NCBI Taxonomy" id="133383"/>
    <lineage>
        <taxon>Eukaryota</taxon>
        <taxon>Fungi</taxon>
        <taxon>Fungi incertae sedis</taxon>
        <taxon>Zoopagomycota</taxon>
        <taxon>Kickxellomycotina</taxon>
        <taxon>Harpellomycetes</taxon>
        <taxon>Harpellales</taxon>
        <taxon>Legeriomycetaceae</taxon>
        <taxon>Smittium</taxon>
    </lineage>
</organism>
<protein>
    <submittedName>
        <fullName evidence="2">Malonyl-CoA decarboxylase, mitochondrial</fullName>
    </submittedName>
</protein>
<dbReference type="Proteomes" id="UP000187455">
    <property type="component" value="Unassembled WGS sequence"/>
</dbReference>
<dbReference type="InterPro" id="IPR007956">
    <property type="entry name" value="Malonyl_CoA_deC_C"/>
</dbReference>
<proteinExistence type="predicted"/>
<sequence length="244" mass="27744">MKKRLGPGRRCFGFFHRSAPLEPLVFVWDILDPNKLVLDETVQTADTAVFYSINSQPGVSGVDLGNFLIKRVVGEVQSEMPNIKNFVTLSPLPKFSFWLNSFLSSKVDLELEKSELDSIRSLGGNHLEWPIALKNVLTARGWISDPQKRSILKPILLKLAKIYLLDVKRPNSIYAYDPVANFHLRNGASIYSLNWLGDTSYNGVRSSYGIMCNYNYILDQIESNNEAYLKRGEIRFSRDVSSLY</sequence>
<comment type="caution">
    <text evidence="2">The sequence shown here is derived from an EMBL/GenBank/DDBJ whole genome shotgun (WGS) entry which is preliminary data.</text>
</comment>
<accession>A0A1R0GPT6</accession>
<dbReference type="InterPro" id="IPR042303">
    <property type="entry name" value="Malonyl_CoA_deC_C_sf"/>
</dbReference>
<dbReference type="Pfam" id="PF05292">
    <property type="entry name" value="MCD"/>
    <property type="match status" value="1"/>
</dbReference>
<keyword evidence="3" id="KW-1185">Reference proteome</keyword>
<evidence type="ECO:0000259" key="1">
    <source>
        <dbReference type="Pfam" id="PF05292"/>
    </source>
</evidence>
<dbReference type="OrthoDB" id="426718at2759"/>